<proteinExistence type="predicted"/>
<dbReference type="EMBL" id="KF158713">
    <property type="protein sequence ID" value="AGR56812.1"/>
    <property type="molecule type" value="Genomic_DNA"/>
</dbReference>
<name>S5N991_9ABAC</name>
<protein>
    <submittedName>
        <fullName evidence="4">p26-b</fullName>
    </submittedName>
</protein>
<keyword evidence="1" id="KW-0540">Nuclease</keyword>
<evidence type="ECO:0000256" key="2">
    <source>
        <dbReference type="ARBA" id="ARBA00022801"/>
    </source>
</evidence>
<dbReference type="GO" id="GO:0004518">
    <property type="term" value="F:nuclease activity"/>
    <property type="evidence" value="ECO:0007669"/>
    <property type="project" value="UniProtKB-KW"/>
</dbReference>
<evidence type="ECO:0000256" key="3">
    <source>
        <dbReference type="ARBA" id="ARBA00023932"/>
    </source>
</evidence>
<evidence type="ECO:0000313" key="4">
    <source>
        <dbReference type="EMBL" id="AGR56812.1"/>
    </source>
</evidence>
<dbReference type="GO" id="GO:0016787">
    <property type="term" value="F:hydrolase activity"/>
    <property type="evidence" value="ECO:0007669"/>
    <property type="project" value="UniProtKB-KW"/>
</dbReference>
<keyword evidence="5" id="KW-1185">Reference proteome</keyword>
<dbReference type="InterPro" id="IPR006853">
    <property type="entry name" value="Poxin_vir"/>
</dbReference>
<dbReference type="RefSeq" id="YP_008378276.1">
    <property type="nucleotide sequence ID" value="NC_021923.1"/>
</dbReference>
<dbReference type="Pfam" id="PF04766">
    <property type="entry name" value="Baculo_p26"/>
    <property type="match status" value="1"/>
</dbReference>
<gene>
    <name evidence="4" type="ORF">Hesp060</name>
</gene>
<reference evidence="4 5" key="1">
    <citation type="journal article" date="2013" name="Virus Genes">
        <title>The genome of a baculovirus isolated from Hemileuca sp. encodes a serpin ortholog.</title>
        <authorList>
            <person name="Rohrmann G.F."/>
            <person name="Erlandson M.A."/>
            <person name="Theilmann D.A."/>
        </authorList>
    </citation>
    <scope>NUCLEOTIDE SEQUENCE [LARGE SCALE GENOMIC DNA]</scope>
</reference>
<evidence type="ECO:0000256" key="1">
    <source>
        <dbReference type="ARBA" id="ARBA00022722"/>
    </source>
</evidence>
<dbReference type="GeneID" id="16489462"/>
<dbReference type="OrthoDB" id="17275at10239"/>
<keyword evidence="2" id="KW-0378">Hydrolase</keyword>
<dbReference type="KEGG" id="vg:16489462"/>
<accession>S5N991</accession>
<comment type="catalytic activity">
    <reaction evidence="3">
        <text>2',3'-cGAMP + H2O = Gp(2'-5')Ap(3') + H(+)</text>
        <dbReference type="Rhea" id="RHEA:59472"/>
        <dbReference type="ChEBI" id="CHEBI:15377"/>
        <dbReference type="ChEBI" id="CHEBI:15378"/>
        <dbReference type="ChEBI" id="CHEBI:143093"/>
        <dbReference type="ChEBI" id="CHEBI:143098"/>
    </reaction>
    <physiologicalReaction direction="left-to-right" evidence="3">
        <dbReference type="Rhea" id="RHEA:59473"/>
    </physiologicalReaction>
</comment>
<dbReference type="Proteomes" id="UP000203768">
    <property type="component" value="Segment"/>
</dbReference>
<evidence type="ECO:0000313" key="5">
    <source>
        <dbReference type="Proteomes" id="UP000203768"/>
    </source>
</evidence>
<organism evidence="4 5">
    <name type="scientific">Hemileuca sp. nucleopolyhedrovirus</name>
    <dbReference type="NCBI Taxonomy" id="1367203"/>
    <lineage>
        <taxon>Viruses</taxon>
        <taxon>Viruses incertae sedis</taxon>
        <taxon>Naldaviricetes</taxon>
        <taxon>Lefavirales</taxon>
        <taxon>Baculoviridae</taxon>
        <taxon>Alphabaculovirus</taxon>
        <taxon>Alphabaculovirus heleucae</taxon>
        <taxon>Hemileuca species nucleopolyhedrovirus</taxon>
    </lineage>
</organism>
<sequence length="224" mass="26140">MESFIVNNVQFKVNFILQRVYCERYNGKKMFVHIFGDYNAHLKLESLFQYPGLATNVKLPKLNSNETVKLVTFDPIERHIKFVECRLDTKLYFAHHRYGKYYVYGQVPVVVKDRCDHIDIFTGAPIFDADDNLVSFMTDSFINNDNVQLIPVSGKSYRLQGMFCIDGVIRLYDENEIVRPIVSDHIDINVQYTKKYVEIQLIYKGNILSQLKIQCKFAGNVLIM</sequence>